<dbReference type="InterPro" id="IPR045613">
    <property type="entry name" value="DUF6448"/>
</dbReference>
<reference evidence="2 3" key="1">
    <citation type="submission" date="2022-08" db="EMBL/GenBank/DDBJ databases">
        <title>Aerococcaceae sp. nov isolated from spoiled eye mask.</title>
        <authorList>
            <person name="Zhou G."/>
            <person name="Xie X.-B."/>
            <person name="Shi Q.-S."/>
            <person name="Wang Y.-S."/>
            <person name="Wen X."/>
            <person name="Peng H."/>
            <person name="Yang X.-J."/>
            <person name="Tao H.-B."/>
            <person name="Huang X.-M."/>
        </authorList>
    </citation>
    <scope>NUCLEOTIDE SEQUENCE [LARGE SCALE GENOMIC DNA]</scope>
    <source>
        <strain evidence="3">DM20194951</strain>
    </source>
</reference>
<evidence type="ECO:0000256" key="1">
    <source>
        <dbReference type="SAM" id="SignalP"/>
    </source>
</evidence>
<sequence>MFKRNKLMAFVGIIGLGGSLLAPLTAEAHCDTHAGPTYEALQNAIEENDFNHISYWVLPDSEAELKSTFDTTMSVMSKTEDEETLQLAEDYLFENFVRLHRAGEGAPYTGISDEAVDEGVALADQSITAESLQPLEDGGFITDENRTHVEAVFATLLERIDFDVEDTEAGRAYVESYVEFTHLFESGHAEDVEHHEGH</sequence>
<feature type="signal peptide" evidence="1">
    <location>
        <begin position="1"/>
        <end position="28"/>
    </location>
</feature>
<accession>A0ABY5P3W1</accession>
<evidence type="ECO:0000313" key="3">
    <source>
        <dbReference type="Proteomes" id="UP001315967"/>
    </source>
</evidence>
<gene>
    <name evidence="2" type="ORF">NRE15_11025</name>
</gene>
<organism evidence="2 3">
    <name type="scientific">Fundicoccus culcitae</name>
    <dbReference type="NCBI Taxonomy" id="2969821"/>
    <lineage>
        <taxon>Bacteria</taxon>
        <taxon>Bacillati</taxon>
        <taxon>Bacillota</taxon>
        <taxon>Bacilli</taxon>
        <taxon>Lactobacillales</taxon>
        <taxon>Aerococcaceae</taxon>
        <taxon>Fundicoccus</taxon>
    </lineage>
</organism>
<dbReference type="EMBL" id="CP102453">
    <property type="protein sequence ID" value="UUX33429.1"/>
    <property type="molecule type" value="Genomic_DNA"/>
</dbReference>
<keyword evidence="3" id="KW-1185">Reference proteome</keyword>
<keyword evidence="1" id="KW-0732">Signal</keyword>
<dbReference type="RefSeq" id="WP_313792930.1">
    <property type="nucleotide sequence ID" value="NZ_CP102453.1"/>
</dbReference>
<name>A0ABY5P3W1_9LACT</name>
<protein>
    <submittedName>
        <fullName evidence="2">DUF6448 family protein</fullName>
    </submittedName>
</protein>
<dbReference type="Proteomes" id="UP001315967">
    <property type="component" value="Chromosome"/>
</dbReference>
<proteinExistence type="predicted"/>
<feature type="chain" id="PRO_5046093562" evidence="1">
    <location>
        <begin position="29"/>
        <end position="198"/>
    </location>
</feature>
<evidence type="ECO:0000313" key="2">
    <source>
        <dbReference type="EMBL" id="UUX33429.1"/>
    </source>
</evidence>
<dbReference type="Pfam" id="PF20046">
    <property type="entry name" value="DUF6448"/>
    <property type="match status" value="1"/>
</dbReference>